<dbReference type="PANTHER" id="PTHR30024:SF47">
    <property type="entry name" value="TAURINE-BINDING PERIPLASMIC PROTEIN"/>
    <property type="match status" value="1"/>
</dbReference>
<dbReference type="PANTHER" id="PTHR30024">
    <property type="entry name" value="ALIPHATIC SULFONATES-BINDING PROTEIN-RELATED"/>
    <property type="match status" value="1"/>
</dbReference>
<evidence type="ECO:0000259" key="5">
    <source>
        <dbReference type="Pfam" id="PF09084"/>
    </source>
</evidence>
<dbReference type="Proteomes" id="UP001646141">
    <property type="component" value="Unassembled WGS sequence"/>
</dbReference>
<protein>
    <submittedName>
        <fullName evidence="6">ABC transporter substrate-binding protein</fullName>
    </submittedName>
</protein>
<name>A0ABS1SS66_9MICO</name>
<dbReference type="Gene3D" id="3.40.190.10">
    <property type="entry name" value="Periplasmic binding protein-like II"/>
    <property type="match status" value="2"/>
</dbReference>
<reference evidence="6 7" key="1">
    <citation type="submission" date="2018-09" db="EMBL/GenBank/DDBJ databases">
        <title>Comparative genomics of Leucobacter spp.</title>
        <authorList>
            <person name="Reis A.C."/>
            <person name="Kolvenbach B.A."/>
            <person name="Corvini P.F.X."/>
            <person name="Nunes O.C."/>
        </authorList>
    </citation>
    <scope>NUCLEOTIDE SEQUENCE [LARGE SCALE GENOMIC DNA]</scope>
    <source>
        <strain evidence="6 7">L-1</strain>
    </source>
</reference>
<gene>
    <name evidence="6" type="ORF">D3226_13585</name>
</gene>
<evidence type="ECO:0000256" key="2">
    <source>
        <dbReference type="ARBA" id="ARBA00010742"/>
    </source>
</evidence>
<sequence length="359" mass="37330">MGRALPRPGSLHMSLRRRIAGGIALLAGAALLTSCATADAPAGSGDPADAPKITFLYSPYADYAPFFIAEEKGYFEDAGVDVELISKSGSSGETYQQVSTGGIVAGGATWGAGLFNATKAGASISVIASVSRVPDEGKNPAPLMASEKSGITDVAELKGKKIGVPGTGGFGVYSVYRALDTAGLTLDDVELVNLSPGDIPPALANGSIDASWTIEPISSAITAQGLGHEILDVSYQAGVELGALAFNSEYVDKYPEAVTAFTAAYLRAVQELEDGGWKDPADQAIIAEYTDLPVETLTEIGLTVQDPEGAIDWADVAEQEEFFRERKTLEFAGESGIKDIFRADILAAAVKQSQEAAAK</sequence>
<accession>A0ABS1SS66</accession>
<dbReference type="EMBL" id="QYAD01000005">
    <property type="protein sequence ID" value="MBL3690975.1"/>
    <property type="molecule type" value="Genomic_DNA"/>
</dbReference>
<evidence type="ECO:0000313" key="6">
    <source>
        <dbReference type="EMBL" id="MBL3690975.1"/>
    </source>
</evidence>
<keyword evidence="3 4" id="KW-0732">Signal</keyword>
<proteinExistence type="inferred from homology"/>
<organism evidence="6 7">
    <name type="scientific">Leucobacter chromiireducens subsp. chromiireducens</name>
    <dbReference type="NCBI Taxonomy" id="660067"/>
    <lineage>
        <taxon>Bacteria</taxon>
        <taxon>Bacillati</taxon>
        <taxon>Actinomycetota</taxon>
        <taxon>Actinomycetes</taxon>
        <taxon>Micrococcales</taxon>
        <taxon>Microbacteriaceae</taxon>
        <taxon>Leucobacter</taxon>
    </lineage>
</organism>
<dbReference type="InterPro" id="IPR015168">
    <property type="entry name" value="SsuA/THI5"/>
</dbReference>
<evidence type="ECO:0000313" key="7">
    <source>
        <dbReference type="Proteomes" id="UP001646141"/>
    </source>
</evidence>
<comment type="caution">
    <text evidence="6">The sequence shown here is derived from an EMBL/GenBank/DDBJ whole genome shotgun (WGS) entry which is preliminary data.</text>
</comment>
<feature type="chain" id="PRO_5046777261" evidence="4">
    <location>
        <begin position="39"/>
        <end position="359"/>
    </location>
</feature>
<evidence type="ECO:0000256" key="4">
    <source>
        <dbReference type="SAM" id="SignalP"/>
    </source>
</evidence>
<evidence type="ECO:0000256" key="1">
    <source>
        <dbReference type="ARBA" id="ARBA00004418"/>
    </source>
</evidence>
<comment type="similarity">
    <text evidence="2">Belongs to the bacterial solute-binding protein SsuA/TauA family.</text>
</comment>
<dbReference type="PROSITE" id="PS51257">
    <property type="entry name" value="PROKAR_LIPOPROTEIN"/>
    <property type="match status" value="1"/>
</dbReference>
<feature type="signal peptide" evidence="4">
    <location>
        <begin position="1"/>
        <end position="38"/>
    </location>
</feature>
<evidence type="ECO:0000256" key="3">
    <source>
        <dbReference type="ARBA" id="ARBA00022729"/>
    </source>
</evidence>
<keyword evidence="7" id="KW-1185">Reference proteome</keyword>
<feature type="domain" description="SsuA/THI5-like" evidence="5">
    <location>
        <begin position="62"/>
        <end position="271"/>
    </location>
</feature>
<comment type="subcellular location">
    <subcellularLocation>
        <location evidence="1">Periplasm</location>
    </subcellularLocation>
</comment>
<dbReference type="Pfam" id="PF09084">
    <property type="entry name" value="NMT1"/>
    <property type="match status" value="1"/>
</dbReference>
<dbReference type="SUPFAM" id="SSF53850">
    <property type="entry name" value="Periplasmic binding protein-like II"/>
    <property type="match status" value="1"/>
</dbReference>